<protein>
    <submittedName>
        <fullName evidence="1">HAD-IIA family hydrolase</fullName>
    </submittedName>
</protein>
<dbReference type="GO" id="GO:0016791">
    <property type="term" value="F:phosphatase activity"/>
    <property type="evidence" value="ECO:0007669"/>
    <property type="project" value="TreeGrafter"/>
</dbReference>
<dbReference type="NCBIfam" id="TIGR01460">
    <property type="entry name" value="HAD-SF-IIA"/>
    <property type="match status" value="1"/>
</dbReference>
<dbReference type="AlphaFoldDB" id="A0A9X4QLK3"/>
<dbReference type="InterPro" id="IPR006357">
    <property type="entry name" value="HAD-SF_hydro_IIA"/>
</dbReference>
<dbReference type="RefSeq" id="WP_277564354.1">
    <property type="nucleotide sequence ID" value="NZ_JAPDHZ010000002.1"/>
</dbReference>
<reference evidence="1 2" key="1">
    <citation type="submission" date="2022-10" db="EMBL/GenBank/DDBJ databases">
        <title>Comparative genomic analysis of Cohnella hashimotonis sp. nov., isolated from the International Space Station.</title>
        <authorList>
            <person name="Simpson A."/>
            <person name="Venkateswaran K."/>
        </authorList>
    </citation>
    <scope>NUCLEOTIDE SEQUENCE [LARGE SCALE GENOMIC DNA]</scope>
    <source>
        <strain evidence="1 2">DSM 18997</strain>
    </source>
</reference>
<dbReference type="PANTHER" id="PTHR19288">
    <property type="entry name" value="4-NITROPHENYLPHOSPHATASE-RELATED"/>
    <property type="match status" value="1"/>
</dbReference>
<dbReference type="SUPFAM" id="SSF56784">
    <property type="entry name" value="HAD-like"/>
    <property type="match status" value="1"/>
</dbReference>
<dbReference type="InterPro" id="IPR023214">
    <property type="entry name" value="HAD_sf"/>
</dbReference>
<evidence type="ECO:0000313" key="2">
    <source>
        <dbReference type="Proteomes" id="UP001153387"/>
    </source>
</evidence>
<keyword evidence="1" id="KW-0378">Hydrolase</keyword>
<accession>A0A9X4QLK3</accession>
<dbReference type="InterPro" id="IPR036412">
    <property type="entry name" value="HAD-like_sf"/>
</dbReference>
<dbReference type="Pfam" id="PF13242">
    <property type="entry name" value="Hydrolase_like"/>
    <property type="match status" value="1"/>
</dbReference>
<evidence type="ECO:0000313" key="1">
    <source>
        <dbReference type="EMBL" id="MDG0790535.1"/>
    </source>
</evidence>
<gene>
    <name evidence="1" type="ORF">OMP38_06490</name>
</gene>
<keyword evidence="2" id="KW-1185">Reference proteome</keyword>
<dbReference type="EMBL" id="JAPDHZ010000002">
    <property type="protein sequence ID" value="MDG0790535.1"/>
    <property type="molecule type" value="Genomic_DNA"/>
</dbReference>
<proteinExistence type="predicted"/>
<dbReference type="Gene3D" id="3.40.50.1000">
    <property type="entry name" value="HAD superfamily/HAD-like"/>
    <property type="match status" value="2"/>
</dbReference>
<comment type="caution">
    <text evidence="1">The sequence shown here is derived from an EMBL/GenBank/DDBJ whole genome shotgun (WGS) entry which is preliminary data.</text>
</comment>
<dbReference type="Pfam" id="PF13344">
    <property type="entry name" value="Hydrolase_6"/>
    <property type="match status" value="1"/>
</dbReference>
<dbReference type="GO" id="GO:0005737">
    <property type="term" value="C:cytoplasm"/>
    <property type="evidence" value="ECO:0007669"/>
    <property type="project" value="TreeGrafter"/>
</dbReference>
<name>A0A9X4QLK3_9BACL</name>
<dbReference type="Proteomes" id="UP001153387">
    <property type="component" value="Unassembled WGS sequence"/>
</dbReference>
<sequence length="323" mass="35189">MEFGRNWLIEVKHVRMLQTVTDGENPSVSVEAFSVSIFRGGLRMRNNTVLRDGGEIRAWLFDLDGTLYFGNKAAPGAREMLRRIRRLGYREAFVTNNSRHSAKEVAARLNRMGLEVSDLAIVTATEYSARFLKEKYGSLVVSVAGSPAFAEAHRLSGHTVRPLQDDTRPDAVVIGLDAAFTYRQLERIVHAVGSGAKLFASNPDGYHPGAGGRRVPETGALVAAIEVASGISASYIGKPEPYMFRYALSLCEVSASQAIMVGDNYDTDIRGGKGAGVRTVWLNGSTKPDAMNDRHAADRQAADIVVRHLPDLFTHIGGLLSEN</sequence>
<organism evidence="1 2">
    <name type="scientific">Cohnella ginsengisoli</name>
    <dbReference type="NCBI Taxonomy" id="425004"/>
    <lineage>
        <taxon>Bacteria</taxon>
        <taxon>Bacillati</taxon>
        <taxon>Bacillota</taxon>
        <taxon>Bacilli</taxon>
        <taxon>Bacillales</taxon>
        <taxon>Paenibacillaceae</taxon>
        <taxon>Cohnella</taxon>
    </lineage>
</organism>
<dbReference type="PANTHER" id="PTHR19288:SF46">
    <property type="entry name" value="HALOACID DEHALOGENASE-LIKE HYDROLASE DOMAIN-CONTAINING PROTEIN 2"/>
    <property type="match status" value="1"/>
</dbReference>